<comment type="caution">
    <text evidence="7">The sequence shown here is derived from an EMBL/GenBank/DDBJ whole genome shotgun (WGS) entry which is preliminary data.</text>
</comment>
<dbReference type="AlphaFoldDB" id="A0A2N5X311"/>
<name>A0A2N5X311_9GAMM</name>
<dbReference type="PROSITE" id="PS51387">
    <property type="entry name" value="FAD_PCMH"/>
    <property type="match status" value="1"/>
</dbReference>
<organism evidence="7 8">
    <name type="scientific">Pseudohalioglobus lutimaris</name>
    <dbReference type="NCBI Taxonomy" id="1737061"/>
    <lineage>
        <taxon>Bacteria</taxon>
        <taxon>Pseudomonadati</taxon>
        <taxon>Pseudomonadota</taxon>
        <taxon>Gammaproteobacteria</taxon>
        <taxon>Cellvibrionales</taxon>
        <taxon>Halieaceae</taxon>
        <taxon>Pseudohalioglobus</taxon>
    </lineage>
</organism>
<protein>
    <submittedName>
        <fullName evidence="7">FAD-binding oxidoreductase</fullName>
    </submittedName>
</protein>
<dbReference type="EMBL" id="PKUS01000010">
    <property type="protein sequence ID" value="PLW68865.1"/>
    <property type="molecule type" value="Genomic_DNA"/>
</dbReference>
<dbReference type="InterPro" id="IPR006094">
    <property type="entry name" value="Oxid_FAD_bind_N"/>
</dbReference>
<keyword evidence="3" id="KW-0285">Flavoprotein</keyword>
<feature type="domain" description="FAD-binding PCMH-type" evidence="6">
    <location>
        <begin position="32"/>
        <end position="212"/>
    </location>
</feature>
<dbReference type="GO" id="GO:0016491">
    <property type="term" value="F:oxidoreductase activity"/>
    <property type="evidence" value="ECO:0007669"/>
    <property type="project" value="UniProtKB-KW"/>
</dbReference>
<dbReference type="InterPro" id="IPR016167">
    <property type="entry name" value="FAD-bd_PCMH_sub1"/>
</dbReference>
<evidence type="ECO:0000313" key="7">
    <source>
        <dbReference type="EMBL" id="PLW68865.1"/>
    </source>
</evidence>
<dbReference type="Proteomes" id="UP000235005">
    <property type="component" value="Unassembled WGS sequence"/>
</dbReference>
<dbReference type="InterPro" id="IPR016169">
    <property type="entry name" value="FAD-bd_PCMH_sub2"/>
</dbReference>
<dbReference type="OrthoDB" id="9811557at2"/>
<keyword evidence="8" id="KW-1185">Reference proteome</keyword>
<accession>A0A2N5X311</accession>
<comment type="cofactor">
    <cofactor evidence="1">
        <name>FAD</name>
        <dbReference type="ChEBI" id="CHEBI:57692"/>
    </cofactor>
</comment>
<gene>
    <name evidence="7" type="ORF">C0039_09565</name>
</gene>
<reference evidence="7 8" key="1">
    <citation type="submission" date="2018-01" db="EMBL/GenBank/DDBJ databases">
        <title>The draft genome sequence of Halioglobus lutimaris HF004.</title>
        <authorList>
            <person name="Du Z.-J."/>
            <person name="Shi M.-J."/>
        </authorList>
    </citation>
    <scope>NUCLEOTIDE SEQUENCE [LARGE SCALE GENOMIC DNA]</scope>
    <source>
        <strain evidence="7 8">HF004</strain>
    </source>
</reference>
<comment type="similarity">
    <text evidence="2">Belongs to the FAD-binding oxidoreductase/transferase type 4 family.</text>
</comment>
<dbReference type="Gene3D" id="3.30.465.10">
    <property type="match status" value="1"/>
</dbReference>
<dbReference type="InterPro" id="IPR016164">
    <property type="entry name" value="FAD-linked_Oxase-like_C"/>
</dbReference>
<proteinExistence type="inferred from homology"/>
<evidence type="ECO:0000313" key="8">
    <source>
        <dbReference type="Proteomes" id="UP000235005"/>
    </source>
</evidence>
<dbReference type="Gene3D" id="3.30.70.2190">
    <property type="match status" value="1"/>
</dbReference>
<dbReference type="Gene3D" id="3.30.43.10">
    <property type="entry name" value="Uridine Diphospho-n-acetylenolpyruvylglucosamine Reductase, domain 2"/>
    <property type="match status" value="1"/>
</dbReference>
<dbReference type="RefSeq" id="WP_076001326.1">
    <property type="nucleotide sequence ID" value="NZ_PKUS01000010.1"/>
</dbReference>
<dbReference type="PANTHER" id="PTHR43716">
    <property type="entry name" value="D-2-HYDROXYGLUTARATE DEHYDROGENASE, MITOCHONDRIAL"/>
    <property type="match status" value="1"/>
</dbReference>
<dbReference type="GO" id="GO:0071949">
    <property type="term" value="F:FAD binding"/>
    <property type="evidence" value="ECO:0007669"/>
    <property type="project" value="InterPro"/>
</dbReference>
<dbReference type="SUPFAM" id="SSF55103">
    <property type="entry name" value="FAD-linked oxidases, C-terminal domain"/>
    <property type="match status" value="1"/>
</dbReference>
<dbReference type="InterPro" id="IPR051264">
    <property type="entry name" value="FAD-oxidored/transferase_4"/>
</dbReference>
<dbReference type="Pfam" id="PF01565">
    <property type="entry name" value="FAD_binding_4"/>
    <property type="match status" value="1"/>
</dbReference>
<dbReference type="InterPro" id="IPR036318">
    <property type="entry name" value="FAD-bd_PCMH-like_sf"/>
</dbReference>
<dbReference type="InterPro" id="IPR016166">
    <property type="entry name" value="FAD-bd_PCMH"/>
</dbReference>
<evidence type="ECO:0000256" key="1">
    <source>
        <dbReference type="ARBA" id="ARBA00001974"/>
    </source>
</evidence>
<dbReference type="SUPFAM" id="SSF56176">
    <property type="entry name" value="FAD-binding/transporter-associated domain-like"/>
    <property type="match status" value="1"/>
</dbReference>
<evidence type="ECO:0000256" key="3">
    <source>
        <dbReference type="ARBA" id="ARBA00022630"/>
    </source>
</evidence>
<dbReference type="FunFam" id="1.10.45.10:FF:000001">
    <property type="entry name" value="D-lactate dehydrogenase mitochondrial"/>
    <property type="match status" value="1"/>
</dbReference>
<evidence type="ECO:0000256" key="2">
    <source>
        <dbReference type="ARBA" id="ARBA00008000"/>
    </source>
</evidence>
<keyword evidence="4" id="KW-0274">FAD</keyword>
<dbReference type="Pfam" id="PF02913">
    <property type="entry name" value="FAD-oxidase_C"/>
    <property type="match status" value="1"/>
</dbReference>
<dbReference type="GO" id="GO:0022904">
    <property type="term" value="P:respiratory electron transport chain"/>
    <property type="evidence" value="ECO:0007669"/>
    <property type="project" value="TreeGrafter"/>
</dbReference>
<evidence type="ECO:0000256" key="5">
    <source>
        <dbReference type="ARBA" id="ARBA00023002"/>
    </source>
</evidence>
<evidence type="ECO:0000256" key="4">
    <source>
        <dbReference type="ARBA" id="ARBA00022827"/>
    </source>
</evidence>
<sequence>MEILQSIVEIVGPSGLLKGDDVSSRPNYSWGMGNCPARAIVRPATTEQVSRVMALCHQENQTVVPWGGLSGLVNGITCEPEDIVISLERMNAIEHLDAEAGTLTVQSGAILQNVQEAASEAGWLFAIDFGARGSAHIGGMIGTNAGGNSVVRYGMMREQVLGLEAVMADGTVISSMNEMLKNNAGYDIKHLFIGSEGTLGIVTRAVLRLRPAPRTVQTAFVALNTFSEVAGLLRQLGTDFEGKLSSFEVMWRNHYHYMVEETGKHQAFLPTNYPYYVLLETEGSDPEREEELFMTVLGGLMEEGHIADAVIAQSSQQAAQIWEMRDDVETLVHNISPIAVFDISLPIREMENYISGVEAELQRRFPEARMITFGHLGDGNIHLGVGPAHDKHAVETIVYEHLAKVKGSISAEHGIGLEKRDFLHCSRSPEEIAVMKSVKQALDPKHLLNPGKVFKV</sequence>
<keyword evidence="5" id="KW-0560">Oxidoreductase</keyword>
<dbReference type="InterPro" id="IPR004113">
    <property type="entry name" value="FAD-bd_oxidored_4_C"/>
</dbReference>
<dbReference type="PANTHER" id="PTHR43716:SF1">
    <property type="entry name" value="D-2-HYDROXYGLUTARATE DEHYDROGENASE, MITOCHONDRIAL"/>
    <property type="match status" value="1"/>
</dbReference>
<dbReference type="Gene3D" id="3.30.70.2740">
    <property type="match status" value="1"/>
</dbReference>
<dbReference type="InterPro" id="IPR016171">
    <property type="entry name" value="Vanillyl_alc_oxidase_C-sub2"/>
</dbReference>
<dbReference type="Gene3D" id="1.10.45.10">
    <property type="entry name" value="Vanillyl-alcohol Oxidase, Chain A, domain 4"/>
    <property type="match status" value="1"/>
</dbReference>
<evidence type="ECO:0000259" key="6">
    <source>
        <dbReference type="PROSITE" id="PS51387"/>
    </source>
</evidence>